<accession>A0ABP8VWK4</accession>
<proteinExistence type="predicted"/>
<dbReference type="Proteomes" id="UP001500621">
    <property type="component" value="Unassembled WGS sequence"/>
</dbReference>
<evidence type="ECO:0008006" key="3">
    <source>
        <dbReference type="Google" id="ProtNLM"/>
    </source>
</evidence>
<evidence type="ECO:0000313" key="2">
    <source>
        <dbReference type="Proteomes" id="UP001500621"/>
    </source>
</evidence>
<gene>
    <name evidence="1" type="ORF">GCM10023226_09850</name>
</gene>
<protein>
    <recommendedName>
        <fullName evidence="3">Magnesium transporter MgtE intracellular domain-containing protein</fullName>
    </recommendedName>
</protein>
<keyword evidence="2" id="KW-1185">Reference proteome</keyword>
<organism evidence="1 2">
    <name type="scientific">Nocardioides nanhaiensis</name>
    <dbReference type="NCBI Taxonomy" id="1476871"/>
    <lineage>
        <taxon>Bacteria</taxon>
        <taxon>Bacillati</taxon>
        <taxon>Actinomycetota</taxon>
        <taxon>Actinomycetes</taxon>
        <taxon>Propionibacteriales</taxon>
        <taxon>Nocardioidaceae</taxon>
        <taxon>Nocardioides</taxon>
    </lineage>
</organism>
<sequence length="282" mass="30619">MSDRMSEQSLQTRRIARLLGVESTDLDYLRDVPEDELKVLHDQVARAVFAGGEKRMAKVAGLSRSIPAPLAGRLAERFLPPLVAARVAELLEPERARDLVGRVSVPYLADLAVALDPVRSRPVVRAIPPQRIGEVAGELFARGEHALMAEFVTSVERPALEAALAVASPRDLLTVLPLLEWTDDVEHVVEHLPVARVREIAAALTPSELADLVVVLGPSRCEPLLEAVDDATVAAVGAQLVGRRDDADLETIGSLAWLLSDDQLERVTALVDDDSLVWLEGR</sequence>
<dbReference type="EMBL" id="BAABIM010000001">
    <property type="protein sequence ID" value="GAA4674700.1"/>
    <property type="molecule type" value="Genomic_DNA"/>
</dbReference>
<comment type="caution">
    <text evidence="1">The sequence shown here is derived from an EMBL/GenBank/DDBJ whole genome shotgun (WGS) entry which is preliminary data.</text>
</comment>
<evidence type="ECO:0000313" key="1">
    <source>
        <dbReference type="EMBL" id="GAA4674700.1"/>
    </source>
</evidence>
<reference evidence="2" key="1">
    <citation type="journal article" date="2019" name="Int. J. Syst. Evol. Microbiol.">
        <title>The Global Catalogue of Microorganisms (GCM) 10K type strain sequencing project: providing services to taxonomists for standard genome sequencing and annotation.</title>
        <authorList>
            <consortium name="The Broad Institute Genomics Platform"/>
            <consortium name="The Broad Institute Genome Sequencing Center for Infectious Disease"/>
            <person name="Wu L."/>
            <person name="Ma J."/>
        </authorList>
    </citation>
    <scope>NUCLEOTIDE SEQUENCE [LARGE SCALE GENOMIC DNA]</scope>
    <source>
        <strain evidence="2">JCM 18127</strain>
    </source>
</reference>
<name>A0ABP8VWK4_9ACTN</name>